<feature type="region of interest" description="Disordered" evidence="12">
    <location>
        <begin position="38"/>
        <end position="148"/>
    </location>
</feature>
<dbReference type="SUPFAM" id="SSF142877">
    <property type="entry name" value="EndoU-like"/>
    <property type="match status" value="1"/>
</dbReference>
<comment type="cofactor">
    <cofactor evidence="1 11">
        <name>Mn(2+)</name>
        <dbReference type="ChEBI" id="CHEBI:29035"/>
    </cofactor>
</comment>
<keyword evidence="7 11" id="KW-0378">Hydrolase</keyword>
<evidence type="ECO:0000256" key="12">
    <source>
        <dbReference type="SAM" id="MobiDB-lite"/>
    </source>
</evidence>
<dbReference type="GO" id="GO:0003723">
    <property type="term" value="F:RNA binding"/>
    <property type="evidence" value="ECO:0007669"/>
    <property type="project" value="UniProtKB-UniRule"/>
</dbReference>
<evidence type="ECO:0000256" key="5">
    <source>
        <dbReference type="ARBA" id="ARBA00022723"/>
    </source>
</evidence>
<dbReference type="InterPro" id="IPR037227">
    <property type="entry name" value="EndoU-like"/>
</dbReference>
<feature type="chain" id="PRO_5027141436" evidence="11">
    <location>
        <begin position="23"/>
        <end position="697"/>
    </location>
</feature>
<dbReference type="RefSeq" id="XP_033347356.1">
    <property type="nucleotide sequence ID" value="XM_033491465.1"/>
</dbReference>
<keyword evidence="10" id="KW-0456">Lyase</keyword>
<keyword evidence="6 11" id="KW-0255">Endonuclease</keyword>
<evidence type="ECO:0000259" key="13">
    <source>
        <dbReference type="PROSITE" id="PS51959"/>
    </source>
</evidence>
<dbReference type="GO" id="GO:0046872">
    <property type="term" value="F:metal ion binding"/>
    <property type="evidence" value="ECO:0007669"/>
    <property type="project" value="UniProtKB-UniRule"/>
</dbReference>
<dbReference type="AlphaFoldDB" id="A0A6J3K4C4"/>
<keyword evidence="4 11" id="KW-0540">Nuclease</keyword>
<name>A0A6J3K4C4_9HYME</name>
<dbReference type="PROSITE" id="PS51959">
    <property type="entry name" value="ENDOU"/>
    <property type="match status" value="1"/>
</dbReference>
<keyword evidence="8 11" id="KW-0694">RNA-binding</keyword>
<comment type="similarity">
    <text evidence="2 11">Belongs to the ENDOU family.</text>
</comment>
<dbReference type="GO" id="GO:0016829">
    <property type="term" value="F:lyase activity"/>
    <property type="evidence" value="ECO:0007669"/>
    <property type="project" value="UniProtKB-KW"/>
</dbReference>
<evidence type="ECO:0000313" key="14">
    <source>
        <dbReference type="Proteomes" id="UP000504631"/>
    </source>
</evidence>
<dbReference type="PANTHER" id="PTHR12439:SF42">
    <property type="entry name" value="ENDORIBONUCLEASE-RELATED"/>
    <property type="match status" value="1"/>
</dbReference>
<evidence type="ECO:0000256" key="3">
    <source>
        <dbReference type="ARBA" id="ARBA00011245"/>
    </source>
</evidence>
<reference evidence="15" key="1">
    <citation type="submission" date="2025-08" db="UniProtKB">
        <authorList>
            <consortium name="RefSeq"/>
        </authorList>
    </citation>
    <scope>IDENTIFICATION</scope>
    <source>
        <tissue evidence="15">Muscle</tissue>
    </source>
</reference>
<feature type="compositionally biased region" description="Polar residues" evidence="12">
    <location>
        <begin position="68"/>
        <end position="108"/>
    </location>
</feature>
<evidence type="ECO:0000256" key="7">
    <source>
        <dbReference type="ARBA" id="ARBA00022801"/>
    </source>
</evidence>
<gene>
    <name evidence="15" type="primary">LOC117232226</name>
</gene>
<dbReference type="CDD" id="cd21159">
    <property type="entry name" value="XendoU"/>
    <property type="match status" value="1"/>
</dbReference>
<organism evidence="14 15">
    <name type="scientific">Bombus vosnesenskii</name>
    <dbReference type="NCBI Taxonomy" id="207650"/>
    <lineage>
        <taxon>Eukaryota</taxon>
        <taxon>Metazoa</taxon>
        <taxon>Ecdysozoa</taxon>
        <taxon>Arthropoda</taxon>
        <taxon>Hexapoda</taxon>
        <taxon>Insecta</taxon>
        <taxon>Pterygota</taxon>
        <taxon>Neoptera</taxon>
        <taxon>Endopterygota</taxon>
        <taxon>Hymenoptera</taxon>
        <taxon>Apocrita</taxon>
        <taxon>Aculeata</taxon>
        <taxon>Apoidea</taxon>
        <taxon>Anthophila</taxon>
        <taxon>Apidae</taxon>
        <taxon>Bombus</taxon>
        <taxon>Pyrobombus</taxon>
    </lineage>
</organism>
<protein>
    <submittedName>
        <fullName evidence="15">Poly(U)-specific endoribonuclease homolog</fullName>
    </submittedName>
</protein>
<evidence type="ECO:0000256" key="1">
    <source>
        <dbReference type="ARBA" id="ARBA00001936"/>
    </source>
</evidence>
<feature type="domain" description="EndoU" evidence="13">
    <location>
        <begin position="439"/>
        <end position="697"/>
    </location>
</feature>
<evidence type="ECO:0000256" key="4">
    <source>
        <dbReference type="ARBA" id="ARBA00022722"/>
    </source>
</evidence>
<evidence type="ECO:0000313" key="15">
    <source>
        <dbReference type="RefSeq" id="XP_033347356.1"/>
    </source>
</evidence>
<dbReference type="Pfam" id="PF09412">
    <property type="entry name" value="XendoU"/>
    <property type="match status" value="1"/>
</dbReference>
<evidence type="ECO:0000256" key="9">
    <source>
        <dbReference type="ARBA" id="ARBA00023211"/>
    </source>
</evidence>
<dbReference type="InterPro" id="IPR018998">
    <property type="entry name" value="EndoU_C"/>
</dbReference>
<feature type="compositionally biased region" description="Polar residues" evidence="12">
    <location>
        <begin position="125"/>
        <end position="135"/>
    </location>
</feature>
<dbReference type="GeneID" id="117232226"/>
<evidence type="ECO:0000256" key="8">
    <source>
        <dbReference type="ARBA" id="ARBA00022884"/>
    </source>
</evidence>
<dbReference type="KEGG" id="bvk:117232226"/>
<evidence type="ECO:0000256" key="11">
    <source>
        <dbReference type="RuleBase" id="RU367085"/>
    </source>
</evidence>
<comment type="subunit">
    <text evidence="3 11">Monomer.</text>
</comment>
<keyword evidence="14" id="KW-1185">Reference proteome</keyword>
<keyword evidence="5 11" id="KW-0479">Metal-binding</keyword>
<dbReference type="InterPro" id="IPR039787">
    <property type="entry name" value="ENDOU"/>
</dbReference>
<proteinExistence type="inferred from homology"/>
<feature type="signal peptide" evidence="11">
    <location>
        <begin position="1"/>
        <end position="22"/>
    </location>
</feature>
<dbReference type="GO" id="GO:0004521">
    <property type="term" value="F:RNA endonuclease activity"/>
    <property type="evidence" value="ECO:0007669"/>
    <property type="project" value="UniProtKB-UniRule"/>
</dbReference>
<accession>A0A6J3K4C4</accession>
<feature type="compositionally biased region" description="Polar residues" evidence="12">
    <location>
        <begin position="50"/>
        <end position="61"/>
    </location>
</feature>
<sequence length="697" mass="76725">MKFKTYFLIFICVFFVIYGTSAKYKFGSKVSFGKGSFHGSTHGRSRGTLHGTSRGSLSGTSYGFPYGRTSNRANSNQGVHDYGVSNSKPSHSTGNSAGPTQQNKNINTDFVKAEGGGATRPGQATIGQANPTWSNPYLRDNKPTVPAQQHSLAYPEANKSPVPNSLPAVPGFQPPPIGFKYPQTHSSSGTYPTNPIHISSNPISHPNYPTNPIPSGNPYSTHPSSFHPANSMPLGNPYSIHPSGPAFNVPGYSPSNYPQQTHVLAQPAVQPFVPGQTILMMPGQQDSGRGFGQMVKEALVFSTINAGVNRLINPHTHYVETKPADSAPPTPTTHVTYNNQYFNTVSDGYNKMNSTNVPQGTEFPTSPTGLPNFPNGAITSNVGGSNIPSSGSASPNIPDIPSSTTRHVFGSGINENVITSSTGSNNPANINRSFDYTISDDELFRISEELFAKNSRNMNNYIKMNLQTRVTSTNITDEAKEPLFEVDPELLEYPSISVIRTLYDSYEYDSRKKLNRSLEIRKQENLLLDIFLNTNEMSRAMEWLADRGFIAPDDFERKDVLRRIWFTVFSGSTCGFERVFASEKYGTAIIGVQDWIYFENQESLKRIDYMGYVDKLDLGSTASLVKLNFQQDGNIRQNATIFVGTLPELEMALYTICFYTRPNDLCPVSLGATKFTIYTHSFAYFGIQIIDFASPMF</sequence>
<dbReference type="PANTHER" id="PTHR12439">
    <property type="entry name" value="PLACENTAL PROTEIN 11-RELATED"/>
    <property type="match status" value="1"/>
</dbReference>
<evidence type="ECO:0000256" key="6">
    <source>
        <dbReference type="ARBA" id="ARBA00022759"/>
    </source>
</evidence>
<evidence type="ECO:0000256" key="2">
    <source>
        <dbReference type="ARBA" id="ARBA00010168"/>
    </source>
</evidence>
<keyword evidence="11" id="KW-0732">Signal</keyword>
<keyword evidence="9 11" id="KW-0464">Manganese</keyword>
<dbReference type="Proteomes" id="UP000504631">
    <property type="component" value="Unplaced"/>
</dbReference>
<dbReference type="GO" id="GO:0016787">
    <property type="term" value="F:hydrolase activity"/>
    <property type="evidence" value="ECO:0007669"/>
    <property type="project" value="UniProtKB-KW"/>
</dbReference>
<evidence type="ECO:0000256" key="10">
    <source>
        <dbReference type="ARBA" id="ARBA00023239"/>
    </source>
</evidence>